<dbReference type="Pfam" id="PF01047">
    <property type="entry name" value="MarR"/>
    <property type="match status" value="1"/>
</dbReference>
<comment type="caution">
    <text evidence="3">The sequence shown here is derived from an EMBL/GenBank/DDBJ whole genome shotgun (WGS) entry which is preliminary data.</text>
</comment>
<organism evidence="3 4">
    <name type="scientific">Cohnella thailandensis</name>
    <dbReference type="NCBI Taxonomy" id="557557"/>
    <lineage>
        <taxon>Bacteria</taxon>
        <taxon>Bacillati</taxon>
        <taxon>Bacillota</taxon>
        <taxon>Bacilli</taxon>
        <taxon>Bacillales</taxon>
        <taxon>Paenibacillaceae</taxon>
        <taxon>Cohnella</taxon>
    </lineage>
</organism>
<dbReference type="InterPro" id="IPR039422">
    <property type="entry name" value="MarR/SlyA-like"/>
</dbReference>
<dbReference type="GO" id="GO:0003677">
    <property type="term" value="F:DNA binding"/>
    <property type="evidence" value="ECO:0007669"/>
    <property type="project" value="UniProtKB-KW"/>
</dbReference>
<evidence type="ECO:0000313" key="3">
    <source>
        <dbReference type="EMBL" id="MBB6634438.1"/>
    </source>
</evidence>
<dbReference type="PROSITE" id="PS50995">
    <property type="entry name" value="HTH_MARR_2"/>
    <property type="match status" value="1"/>
</dbReference>
<dbReference type="Proteomes" id="UP000535838">
    <property type="component" value="Unassembled WGS sequence"/>
</dbReference>
<gene>
    <name evidence="3" type="ORF">H7B67_09965</name>
</gene>
<protein>
    <submittedName>
        <fullName evidence="3">MarR family transcriptional regulator</fullName>
    </submittedName>
</protein>
<dbReference type="InterPro" id="IPR036388">
    <property type="entry name" value="WH-like_DNA-bd_sf"/>
</dbReference>
<dbReference type="SMART" id="SM00347">
    <property type="entry name" value="HTH_MARR"/>
    <property type="match status" value="1"/>
</dbReference>
<dbReference type="AlphaFoldDB" id="A0A841SW76"/>
<evidence type="ECO:0000313" key="4">
    <source>
        <dbReference type="Proteomes" id="UP000535838"/>
    </source>
</evidence>
<dbReference type="GO" id="GO:0006950">
    <property type="term" value="P:response to stress"/>
    <property type="evidence" value="ECO:0007669"/>
    <property type="project" value="TreeGrafter"/>
</dbReference>
<dbReference type="PANTHER" id="PTHR33164">
    <property type="entry name" value="TRANSCRIPTIONAL REGULATOR, MARR FAMILY"/>
    <property type="match status" value="1"/>
</dbReference>
<accession>A0A841SW76</accession>
<name>A0A841SW76_9BACL</name>
<dbReference type="SUPFAM" id="SSF46785">
    <property type="entry name" value="Winged helix' DNA-binding domain"/>
    <property type="match status" value="1"/>
</dbReference>
<dbReference type="InterPro" id="IPR036390">
    <property type="entry name" value="WH_DNA-bd_sf"/>
</dbReference>
<feature type="domain" description="HTH marR-type" evidence="2">
    <location>
        <begin position="7"/>
        <end position="138"/>
    </location>
</feature>
<dbReference type="Gene3D" id="1.10.10.10">
    <property type="entry name" value="Winged helix-like DNA-binding domain superfamily/Winged helix DNA-binding domain"/>
    <property type="match status" value="1"/>
</dbReference>
<keyword evidence="1" id="KW-0238">DNA-binding</keyword>
<keyword evidence="4" id="KW-1185">Reference proteome</keyword>
<dbReference type="EMBL" id="JACJVQ010000006">
    <property type="protein sequence ID" value="MBB6634438.1"/>
    <property type="molecule type" value="Genomic_DNA"/>
</dbReference>
<dbReference type="PRINTS" id="PR00598">
    <property type="entry name" value="HTHMARR"/>
</dbReference>
<dbReference type="InterPro" id="IPR000835">
    <property type="entry name" value="HTH_MarR-typ"/>
</dbReference>
<dbReference type="PANTHER" id="PTHR33164:SF99">
    <property type="entry name" value="MARR FAMILY REGULATORY PROTEIN"/>
    <property type="match status" value="1"/>
</dbReference>
<proteinExistence type="predicted"/>
<reference evidence="3 4" key="1">
    <citation type="submission" date="2020-08" db="EMBL/GenBank/DDBJ databases">
        <title>Cohnella phylogeny.</title>
        <authorList>
            <person name="Dunlap C."/>
        </authorList>
    </citation>
    <scope>NUCLEOTIDE SEQUENCE [LARGE SCALE GENOMIC DNA]</scope>
    <source>
        <strain evidence="3 4">DSM 25241</strain>
    </source>
</reference>
<evidence type="ECO:0000256" key="1">
    <source>
        <dbReference type="ARBA" id="ARBA00023125"/>
    </source>
</evidence>
<dbReference type="GO" id="GO:0003700">
    <property type="term" value="F:DNA-binding transcription factor activity"/>
    <property type="evidence" value="ECO:0007669"/>
    <property type="project" value="InterPro"/>
</dbReference>
<dbReference type="RefSeq" id="WP_185119636.1">
    <property type="nucleotide sequence ID" value="NZ_JACJVQ010000006.1"/>
</dbReference>
<evidence type="ECO:0000259" key="2">
    <source>
        <dbReference type="PROSITE" id="PS50995"/>
    </source>
</evidence>
<sequence>MTLHDNIVELFGLIRQHNRLWRNEWAKDIENDLSISQVQALDILLAEGSKPSSYLSNILGVTSGGMTVISDKLVKQKLVERVSDPSDRRVVKLEITEEGKRLLASIQEKRVELMEKMFSSLSDEEVQQLLSIYRKLLLSRE</sequence>